<reference evidence="1" key="1">
    <citation type="journal article" date="2020" name="J. Eukaryot. Microbiol.">
        <title>De novo Sequencing, Assembly and Annotation of the Transcriptome for the Free-Living Testate Amoeba Arcella intermedia.</title>
        <authorList>
            <person name="Ribeiro G.M."/>
            <person name="Porfirio-Sousa A.L."/>
            <person name="Maurer-Alcala X.X."/>
            <person name="Katz L.A."/>
            <person name="Lahr D.J.G."/>
        </authorList>
    </citation>
    <scope>NUCLEOTIDE SEQUENCE</scope>
</reference>
<dbReference type="InterPro" id="IPR032675">
    <property type="entry name" value="LRR_dom_sf"/>
</dbReference>
<dbReference type="SUPFAM" id="SSF52047">
    <property type="entry name" value="RNI-like"/>
    <property type="match status" value="1"/>
</dbReference>
<protein>
    <submittedName>
        <fullName evidence="1">Uncharacterized protein</fullName>
    </submittedName>
</protein>
<dbReference type="EMBL" id="GIBP01009784">
    <property type="protein sequence ID" value="NDV38753.1"/>
    <property type="molecule type" value="Transcribed_RNA"/>
</dbReference>
<accession>A0A6B2LP00</accession>
<dbReference type="Gene3D" id="3.80.10.10">
    <property type="entry name" value="Ribonuclease Inhibitor"/>
    <property type="match status" value="1"/>
</dbReference>
<proteinExistence type="predicted"/>
<organism evidence="1">
    <name type="scientific">Arcella intermedia</name>
    <dbReference type="NCBI Taxonomy" id="1963864"/>
    <lineage>
        <taxon>Eukaryota</taxon>
        <taxon>Amoebozoa</taxon>
        <taxon>Tubulinea</taxon>
        <taxon>Elardia</taxon>
        <taxon>Arcellinida</taxon>
        <taxon>Sphaerothecina</taxon>
        <taxon>Arcellidae</taxon>
        <taxon>Arcella</taxon>
    </lineage>
</organism>
<evidence type="ECO:0000313" key="1">
    <source>
        <dbReference type="EMBL" id="NDV38753.1"/>
    </source>
</evidence>
<sequence>MGNDGVIAICESLKVNSTLTSLILSNNRIENNGLVSIYNSIKDNSNLTTLNIGTVSNDEGQGLVCLLKEIPLSNKIAKTLLSWPTSHDKFSISTQMTISHLVLTLKHQNITKDLIIYLITHLHLWFPRETIIASYH</sequence>
<dbReference type="AlphaFoldDB" id="A0A6B2LP00"/>
<name>A0A6B2LP00_9EUKA</name>